<sequence>MLGRPTPARMVPTHSVRQQRRMPAPLRRRSDRMLEYSPELDGRADPGEVVWTWVPYEEDPRQGKDRPVVVVGRQGRTMLGLMLTSNDRREGQHGWLALGAGSWDRDSRPSWVRLDRVLTVDERGIRREGSILDRGRFDRIAAKLRTDYGWR</sequence>
<gene>
    <name evidence="4" type="ORF">Air01nite_47590</name>
</gene>
<evidence type="ECO:0000313" key="5">
    <source>
        <dbReference type="Proteomes" id="UP000624325"/>
    </source>
</evidence>
<reference evidence="4 5" key="1">
    <citation type="submission" date="2021-01" db="EMBL/GenBank/DDBJ databases">
        <title>Whole genome shotgun sequence of Asanoa iriomotensis NBRC 100142.</title>
        <authorList>
            <person name="Komaki H."/>
            <person name="Tamura T."/>
        </authorList>
    </citation>
    <scope>NUCLEOTIDE SEQUENCE [LARGE SCALE GENOMIC DNA]</scope>
    <source>
        <strain evidence="4 5">NBRC 100142</strain>
    </source>
</reference>
<comment type="caution">
    <text evidence="4">The sequence shown here is derived from an EMBL/GenBank/DDBJ whole genome shotgun (WGS) entry which is preliminary data.</text>
</comment>
<name>A0ABQ4C7E9_9ACTN</name>
<evidence type="ECO:0000256" key="1">
    <source>
        <dbReference type="ARBA" id="ARBA00007521"/>
    </source>
</evidence>
<feature type="region of interest" description="Disordered" evidence="3">
    <location>
        <begin position="1"/>
        <end position="25"/>
    </location>
</feature>
<dbReference type="Gene3D" id="2.30.30.110">
    <property type="match status" value="1"/>
</dbReference>
<comment type="similarity">
    <text evidence="1">Belongs to the PemK/MazF family.</text>
</comment>
<dbReference type="InterPro" id="IPR011067">
    <property type="entry name" value="Plasmid_toxin/cell-grow_inhib"/>
</dbReference>
<evidence type="ECO:0008006" key="6">
    <source>
        <dbReference type="Google" id="ProtNLM"/>
    </source>
</evidence>
<keyword evidence="2" id="KW-1277">Toxin-antitoxin system</keyword>
<protein>
    <recommendedName>
        <fullName evidence="6">PemK-like, MazF-like toxin of type II toxin-antitoxin system</fullName>
    </recommendedName>
</protein>
<dbReference type="Proteomes" id="UP000624325">
    <property type="component" value="Unassembled WGS sequence"/>
</dbReference>
<dbReference type="RefSeq" id="WP_373310453.1">
    <property type="nucleotide sequence ID" value="NZ_BAAALU010000032.1"/>
</dbReference>
<organism evidence="4 5">
    <name type="scientific">Asanoa iriomotensis</name>
    <dbReference type="NCBI Taxonomy" id="234613"/>
    <lineage>
        <taxon>Bacteria</taxon>
        <taxon>Bacillati</taxon>
        <taxon>Actinomycetota</taxon>
        <taxon>Actinomycetes</taxon>
        <taxon>Micromonosporales</taxon>
        <taxon>Micromonosporaceae</taxon>
        <taxon>Asanoa</taxon>
    </lineage>
</organism>
<dbReference type="Pfam" id="PF02452">
    <property type="entry name" value="PemK_toxin"/>
    <property type="match status" value="1"/>
</dbReference>
<dbReference type="SUPFAM" id="SSF50118">
    <property type="entry name" value="Cell growth inhibitor/plasmid maintenance toxic component"/>
    <property type="match status" value="1"/>
</dbReference>
<proteinExistence type="inferred from homology"/>
<keyword evidence="5" id="KW-1185">Reference proteome</keyword>
<evidence type="ECO:0000256" key="3">
    <source>
        <dbReference type="SAM" id="MobiDB-lite"/>
    </source>
</evidence>
<dbReference type="InterPro" id="IPR003477">
    <property type="entry name" value="PemK-like"/>
</dbReference>
<accession>A0ABQ4C7E9</accession>
<dbReference type="EMBL" id="BONC01000035">
    <property type="protein sequence ID" value="GIF58664.1"/>
    <property type="molecule type" value="Genomic_DNA"/>
</dbReference>
<evidence type="ECO:0000313" key="4">
    <source>
        <dbReference type="EMBL" id="GIF58664.1"/>
    </source>
</evidence>
<evidence type="ECO:0000256" key="2">
    <source>
        <dbReference type="ARBA" id="ARBA00022649"/>
    </source>
</evidence>